<accession>A0A9P6A806</accession>
<feature type="domain" description="ABM" evidence="1">
    <location>
        <begin position="107"/>
        <end position="195"/>
    </location>
</feature>
<gene>
    <name evidence="2" type="ORF">BDN71DRAFT_1442801</name>
</gene>
<evidence type="ECO:0000259" key="1">
    <source>
        <dbReference type="PROSITE" id="PS51725"/>
    </source>
</evidence>
<name>A0A9P6A806_PLEER</name>
<dbReference type="AlphaFoldDB" id="A0A9P6A806"/>
<dbReference type="Gene3D" id="3.30.70.100">
    <property type="match status" value="1"/>
</dbReference>
<organism evidence="2 3">
    <name type="scientific">Pleurotus eryngii</name>
    <name type="common">Boletus of the steppes</name>
    <dbReference type="NCBI Taxonomy" id="5323"/>
    <lineage>
        <taxon>Eukaryota</taxon>
        <taxon>Fungi</taxon>
        <taxon>Dikarya</taxon>
        <taxon>Basidiomycota</taxon>
        <taxon>Agaricomycotina</taxon>
        <taxon>Agaricomycetes</taxon>
        <taxon>Agaricomycetidae</taxon>
        <taxon>Agaricales</taxon>
        <taxon>Pleurotineae</taxon>
        <taxon>Pleurotaceae</taxon>
        <taxon>Pleurotus</taxon>
    </lineage>
</organism>
<protein>
    <recommendedName>
        <fullName evidence="1">ABM domain-containing protein</fullName>
    </recommendedName>
</protein>
<dbReference type="InterPro" id="IPR011008">
    <property type="entry name" value="Dimeric_a/b-barrel"/>
</dbReference>
<dbReference type="InterPro" id="IPR007138">
    <property type="entry name" value="ABM_dom"/>
</dbReference>
<evidence type="ECO:0000313" key="2">
    <source>
        <dbReference type="EMBL" id="KAF9498841.1"/>
    </source>
</evidence>
<dbReference type="PROSITE" id="PS51725">
    <property type="entry name" value="ABM"/>
    <property type="match status" value="1"/>
</dbReference>
<keyword evidence="3" id="KW-1185">Reference proteome</keyword>
<evidence type="ECO:0000313" key="3">
    <source>
        <dbReference type="Proteomes" id="UP000807025"/>
    </source>
</evidence>
<proteinExistence type="predicted"/>
<reference evidence="2" key="1">
    <citation type="submission" date="2020-11" db="EMBL/GenBank/DDBJ databases">
        <authorList>
            <consortium name="DOE Joint Genome Institute"/>
            <person name="Ahrendt S."/>
            <person name="Riley R."/>
            <person name="Andreopoulos W."/>
            <person name="Labutti K."/>
            <person name="Pangilinan J."/>
            <person name="Ruiz-Duenas F.J."/>
            <person name="Barrasa J.M."/>
            <person name="Sanchez-Garcia M."/>
            <person name="Camarero S."/>
            <person name="Miyauchi S."/>
            <person name="Serrano A."/>
            <person name="Linde D."/>
            <person name="Babiker R."/>
            <person name="Drula E."/>
            <person name="Ayuso-Fernandez I."/>
            <person name="Pacheco R."/>
            <person name="Padilla G."/>
            <person name="Ferreira P."/>
            <person name="Barriuso J."/>
            <person name="Kellner H."/>
            <person name="Castanera R."/>
            <person name="Alfaro M."/>
            <person name="Ramirez L."/>
            <person name="Pisabarro A.G."/>
            <person name="Kuo A."/>
            <person name="Tritt A."/>
            <person name="Lipzen A."/>
            <person name="He G."/>
            <person name="Yan M."/>
            <person name="Ng V."/>
            <person name="Cullen D."/>
            <person name="Martin F."/>
            <person name="Rosso M.-N."/>
            <person name="Henrissat B."/>
            <person name="Hibbett D."/>
            <person name="Martinez A.T."/>
            <person name="Grigoriev I.V."/>
        </authorList>
    </citation>
    <scope>NUCLEOTIDE SEQUENCE</scope>
    <source>
        <strain evidence="2">ATCC 90797</strain>
    </source>
</reference>
<comment type="caution">
    <text evidence="2">The sequence shown here is derived from an EMBL/GenBank/DDBJ whole genome shotgun (WGS) entry which is preliminary data.</text>
</comment>
<sequence length="203" mass="21792">MSTGTYVALPVDESPSPSVTTFLSAFGSLAIEKANAGVAFRISPSKWGILTQGIEASVITETFVATSEKFEGGPIYTNAQGSPKLEATDFLASKLTPTKQGENNLVYGLEVRFRAKEGREEDVRQFLKGAVPLVEAEPGTLLWYAIEFPDSPREFGIIDAFLSEAGRKAHLDGKVAAALFGPGKELLEGDPSVQMFDVLEGKM</sequence>
<dbReference type="Proteomes" id="UP000807025">
    <property type="component" value="Unassembled WGS sequence"/>
</dbReference>
<dbReference type="EMBL" id="MU154535">
    <property type="protein sequence ID" value="KAF9498841.1"/>
    <property type="molecule type" value="Genomic_DNA"/>
</dbReference>
<dbReference type="OrthoDB" id="3227035at2759"/>
<dbReference type="SUPFAM" id="SSF54909">
    <property type="entry name" value="Dimeric alpha+beta barrel"/>
    <property type="match status" value="1"/>
</dbReference>